<protein>
    <submittedName>
        <fullName evidence="5">Insulinase family protein</fullName>
    </submittedName>
</protein>
<dbReference type="Proteomes" id="UP000703674">
    <property type="component" value="Unassembled WGS sequence"/>
</dbReference>
<dbReference type="SUPFAM" id="SSF63411">
    <property type="entry name" value="LuxS/MPP-like metallohydrolase"/>
    <property type="match status" value="4"/>
</dbReference>
<keyword evidence="6" id="KW-1185">Reference proteome</keyword>
<dbReference type="InterPro" id="IPR007863">
    <property type="entry name" value="Peptidase_M16_C"/>
</dbReference>
<dbReference type="PANTHER" id="PTHR11851:SF49">
    <property type="entry name" value="MITOCHONDRIAL-PROCESSING PEPTIDASE SUBUNIT ALPHA"/>
    <property type="match status" value="1"/>
</dbReference>
<feature type="domain" description="Peptidase M16 C-terminal" evidence="4">
    <location>
        <begin position="681"/>
        <end position="857"/>
    </location>
</feature>
<dbReference type="PANTHER" id="PTHR11851">
    <property type="entry name" value="METALLOPROTEASE"/>
    <property type="match status" value="1"/>
</dbReference>
<comment type="similarity">
    <text evidence="1">Belongs to the peptidase M16 family.</text>
</comment>
<dbReference type="Pfam" id="PF00675">
    <property type="entry name" value="Peptidase_M16"/>
    <property type="match status" value="2"/>
</dbReference>
<feature type="domain" description="Peptidase M16 N-terminal" evidence="3">
    <location>
        <begin position="537"/>
        <end position="660"/>
    </location>
</feature>
<feature type="domain" description="Peptidase M16 N-terminal" evidence="3">
    <location>
        <begin position="53"/>
        <end position="175"/>
    </location>
</feature>
<dbReference type="InterPro" id="IPR050361">
    <property type="entry name" value="MPP/UQCRC_Complex"/>
</dbReference>
<sequence length="956" mass="107813">MRKMRFLTAALVMPLLITTYSCEKLRGNEAEAIQEQGLSIEFEKYELDNGLNVVLHQDKSDPIVSVAIQYGVGSNREKKGRTGFAHLFEHMLFQESENVPQDQFFKKIQDVGGTLNGGTWQDGTIYYEVVPKNALEMVMWLESDRMGYFINTVTASAFANQQEVVQNEKRQRVDNNPYGHTGWVIDKNLFPDGHPYSWQVIGELEDLQNATVDDVKEFYDKFYGPNNATLVIAGDFEKDEAKALVEKYFGEIKKRQEVAPLEVQNVQLQESKRLFHEDNFATAPQLNMVWPAVEQYTKDAYALDFLGEILSDGKEAPLYEVLVKEKELASQPRAFNSADQIAGKFRIMVTANSGVDLDQVEAGIKEAFARFEKEGVTEKDIERIKAGLETDFYNGISSVLGKSFQLAQYDVFTGDPGYIEKDIENIKKVTKEDVMRVYNEYIKNKPYVMTSFVPKGQLELITENSEKAEVVEEKITENVQTEVAEATQPVQKTPSKIDRSTQPEVGETPSLNVPSSWNVNLENQLEVYGIEQTELPLVNFSLVIEGGHLLDDLSKNGVANLMSDMLMEGTANKTPAELEEAIDMLGANINMYTTNESIVIRGNTLKRNFKKTMDLVQEILLQPRWDEEEFARVKTSTINSIKRNEANPNVIANNVYNKLLYGENHPFAHPTLGTEASVEAISMEDLKKFYQKNFSPSVSRFHVVGDVTQAQALSALEGIEKNWMAKEVKIPEFEIVTNRDKASLYFVDVPGAKQSVINIGYIALPRTSKEFFPAEVMNYKLGGSFSGNVNLILREEKGYTYGARSGFSGSKIPGTFTASSSVRTNTTGESVGIFRDEIAEYKDGISQDDLEFTKNALIKSNARRFETQGSLLGMLQEMSAYDLPVDYIEKEEQIIRNMTLEQHQELAQKYLDESKMAYLVVGDAATQFDQFKEMGFDEVKLIDKQGEEVELQAVKP</sequence>
<gene>
    <name evidence="5" type="ORF">HC175_12960</name>
</gene>
<organism evidence="5 6">
    <name type="scientific">Salinimicrobium oceani</name>
    <dbReference type="NCBI Taxonomy" id="2722702"/>
    <lineage>
        <taxon>Bacteria</taxon>
        <taxon>Pseudomonadati</taxon>
        <taxon>Bacteroidota</taxon>
        <taxon>Flavobacteriia</taxon>
        <taxon>Flavobacteriales</taxon>
        <taxon>Flavobacteriaceae</taxon>
        <taxon>Salinimicrobium</taxon>
    </lineage>
</organism>
<dbReference type="Gene3D" id="3.30.830.10">
    <property type="entry name" value="Metalloenzyme, LuxS/M16 peptidase-like"/>
    <property type="match status" value="4"/>
</dbReference>
<dbReference type="EMBL" id="JAAVJR010000008">
    <property type="protein sequence ID" value="NJW53828.1"/>
    <property type="molecule type" value="Genomic_DNA"/>
</dbReference>
<evidence type="ECO:0000313" key="5">
    <source>
        <dbReference type="EMBL" id="NJW53828.1"/>
    </source>
</evidence>
<evidence type="ECO:0000259" key="3">
    <source>
        <dbReference type="Pfam" id="PF00675"/>
    </source>
</evidence>
<evidence type="ECO:0000256" key="1">
    <source>
        <dbReference type="ARBA" id="ARBA00007261"/>
    </source>
</evidence>
<comment type="caution">
    <text evidence="5">The sequence shown here is derived from an EMBL/GenBank/DDBJ whole genome shotgun (WGS) entry which is preliminary data.</text>
</comment>
<reference evidence="5 6" key="1">
    <citation type="submission" date="2020-03" db="EMBL/GenBank/DDBJ databases">
        <title>Salinimicrobium sp. nov, isolated from SCS.</title>
        <authorList>
            <person name="Cao W.R."/>
        </authorList>
    </citation>
    <scope>NUCLEOTIDE SEQUENCE [LARGE SCALE GENOMIC DNA]</scope>
    <source>
        <strain evidence="6">J15B91</strain>
    </source>
</reference>
<evidence type="ECO:0000256" key="2">
    <source>
        <dbReference type="SAM" id="MobiDB-lite"/>
    </source>
</evidence>
<evidence type="ECO:0000313" key="6">
    <source>
        <dbReference type="Proteomes" id="UP000703674"/>
    </source>
</evidence>
<proteinExistence type="inferred from homology"/>
<dbReference type="InterPro" id="IPR011765">
    <property type="entry name" value="Pept_M16_N"/>
</dbReference>
<feature type="region of interest" description="Disordered" evidence="2">
    <location>
        <begin position="486"/>
        <end position="511"/>
    </location>
</feature>
<accession>A0ABX1D513</accession>
<feature type="domain" description="Peptidase M16 C-terminal" evidence="4">
    <location>
        <begin position="210"/>
        <end position="388"/>
    </location>
</feature>
<dbReference type="InterPro" id="IPR011249">
    <property type="entry name" value="Metalloenz_LuxS/M16"/>
</dbReference>
<dbReference type="PROSITE" id="PS51257">
    <property type="entry name" value="PROKAR_LIPOPROTEIN"/>
    <property type="match status" value="1"/>
</dbReference>
<dbReference type="Pfam" id="PF05193">
    <property type="entry name" value="Peptidase_M16_C"/>
    <property type="match status" value="2"/>
</dbReference>
<evidence type="ECO:0000259" key="4">
    <source>
        <dbReference type="Pfam" id="PF05193"/>
    </source>
</evidence>
<name>A0ABX1D513_9FLAO</name>